<feature type="transmembrane region" description="Helical" evidence="6">
    <location>
        <begin position="204"/>
        <end position="226"/>
    </location>
</feature>
<sequence length="481" mass="53230">MLAAPHASRNLSKRNYLEQKGNKASTTPWKSIYIAGACSFVQVAQASIYMSSMWPYLRKLNPNATEEFFGYVIAFYSFGQLFSAPVFGWWSNRIDQVRVPLLVGYTSMFVGNSLYLCLQFFKPNQVGYVMMCSRLIVGSGTGNMALFRAYVSAASLKEHRSRAIACVSAGFAIGTLIGPALQLLLTPLGPDGIRILPFFYLSMYNAPALVSATLNLCGFLTIMFLFQEIYLDSKSTAENGSSDDSKPSMIAASICVLTRFIQIFSTNTLETIGSAFSMLMFSFNKEESVTANASAHLAAGIIGAILYFLFIFFDLTKLLPLRLSAILSLCAFFGLYFFTYPWPFLPNTVEISNGTDAGCDAERLNWCDDLPAVSPWIYYSLYVLVFGVAISIMNVSVITIFSKIFGSRKQGTHQGIYQMSGSIGRLVAPIVISSLYTNYGPSAPWTLEMFALSSVVSLWIVFRNEMVTKANNRPYKVLQKP</sequence>
<dbReference type="Proteomes" id="UP001176961">
    <property type="component" value="Unassembled WGS sequence"/>
</dbReference>
<feature type="domain" description="Major facilitator superfamily (MFS) profile" evidence="7">
    <location>
        <begin position="31"/>
        <end position="469"/>
    </location>
</feature>
<evidence type="ECO:0000259" key="7">
    <source>
        <dbReference type="PROSITE" id="PS50850"/>
    </source>
</evidence>
<proteinExistence type="predicted"/>
<feature type="transmembrane region" description="Helical" evidence="6">
    <location>
        <begin position="127"/>
        <end position="151"/>
    </location>
</feature>
<dbReference type="InterPro" id="IPR051068">
    <property type="entry name" value="MFS_Domain-Containing_Protein"/>
</dbReference>
<keyword evidence="9" id="KW-1185">Reference proteome</keyword>
<dbReference type="GO" id="GO:0005765">
    <property type="term" value="C:lysosomal membrane"/>
    <property type="evidence" value="ECO:0007669"/>
    <property type="project" value="TreeGrafter"/>
</dbReference>
<dbReference type="PANTHER" id="PTHR23510">
    <property type="entry name" value="INNER MEMBRANE TRANSPORT PROTEIN YAJR"/>
    <property type="match status" value="1"/>
</dbReference>
<dbReference type="Pfam" id="PF07690">
    <property type="entry name" value="MFS_1"/>
    <property type="match status" value="2"/>
</dbReference>
<feature type="transmembrane region" description="Helical" evidence="6">
    <location>
        <begin position="247"/>
        <end position="269"/>
    </location>
</feature>
<dbReference type="PANTHER" id="PTHR23510:SF3">
    <property type="entry name" value="MAJOR FACILITATOR SUPERFAMILY DOMAIN-CONTAINING PROTEIN 8"/>
    <property type="match status" value="1"/>
</dbReference>
<feature type="transmembrane region" description="Helical" evidence="6">
    <location>
        <begin position="319"/>
        <end position="338"/>
    </location>
</feature>
<feature type="transmembrane region" description="Helical" evidence="6">
    <location>
        <begin position="102"/>
        <end position="121"/>
    </location>
</feature>
<dbReference type="PROSITE" id="PS50850">
    <property type="entry name" value="MFS"/>
    <property type="match status" value="1"/>
</dbReference>
<feature type="transmembrane region" description="Helical" evidence="6">
    <location>
        <begin position="289"/>
        <end position="312"/>
    </location>
</feature>
<feature type="transmembrane region" description="Helical" evidence="6">
    <location>
        <begin position="163"/>
        <end position="184"/>
    </location>
</feature>
<evidence type="ECO:0000256" key="5">
    <source>
        <dbReference type="ARBA" id="ARBA00023136"/>
    </source>
</evidence>
<dbReference type="Gene3D" id="1.20.1250.20">
    <property type="entry name" value="MFS general substrate transporter like domains"/>
    <property type="match status" value="1"/>
</dbReference>
<dbReference type="InterPro" id="IPR020846">
    <property type="entry name" value="MFS_dom"/>
</dbReference>
<protein>
    <recommendedName>
        <fullName evidence="7">Major facilitator superfamily (MFS) profile domain-containing protein</fullName>
    </recommendedName>
</protein>
<gene>
    <name evidence="8" type="ORF">CYNAS_LOCUS2053</name>
</gene>
<keyword evidence="3 6" id="KW-0812">Transmembrane</keyword>
<dbReference type="CDD" id="cd17326">
    <property type="entry name" value="MFS_MFSD8"/>
    <property type="match status" value="1"/>
</dbReference>
<feature type="transmembrane region" description="Helical" evidence="6">
    <location>
        <begin position="422"/>
        <end position="439"/>
    </location>
</feature>
<dbReference type="InterPro" id="IPR036259">
    <property type="entry name" value="MFS_trans_sf"/>
</dbReference>
<reference evidence="8" key="1">
    <citation type="submission" date="2023-07" db="EMBL/GenBank/DDBJ databases">
        <authorList>
            <consortium name="CYATHOMIX"/>
        </authorList>
    </citation>
    <scope>NUCLEOTIDE SEQUENCE</scope>
    <source>
        <strain evidence="8">N/A</strain>
    </source>
</reference>
<dbReference type="GO" id="GO:0022857">
    <property type="term" value="F:transmembrane transporter activity"/>
    <property type="evidence" value="ECO:0007669"/>
    <property type="project" value="InterPro"/>
</dbReference>
<dbReference type="GO" id="GO:0012505">
    <property type="term" value="C:endomembrane system"/>
    <property type="evidence" value="ECO:0007669"/>
    <property type="project" value="UniProtKB-SubCell"/>
</dbReference>
<name>A0AA36DNK5_CYLNA</name>
<evidence type="ECO:0000313" key="9">
    <source>
        <dbReference type="Proteomes" id="UP001176961"/>
    </source>
</evidence>
<feature type="transmembrane region" description="Helical" evidence="6">
    <location>
        <begin position="32"/>
        <end position="56"/>
    </location>
</feature>
<keyword evidence="5 6" id="KW-0472">Membrane</keyword>
<organism evidence="8 9">
    <name type="scientific">Cylicocyclus nassatus</name>
    <name type="common">Nematode worm</name>
    <dbReference type="NCBI Taxonomy" id="53992"/>
    <lineage>
        <taxon>Eukaryota</taxon>
        <taxon>Metazoa</taxon>
        <taxon>Ecdysozoa</taxon>
        <taxon>Nematoda</taxon>
        <taxon>Chromadorea</taxon>
        <taxon>Rhabditida</taxon>
        <taxon>Rhabditina</taxon>
        <taxon>Rhabditomorpha</taxon>
        <taxon>Strongyloidea</taxon>
        <taxon>Strongylidae</taxon>
        <taxon>Cylicocyclus</taxon>
    </lineage>
</organism>
<evidence type="ECO:0000256" key="4">
    <source>
        <dbReference type="ARBA" id="ARBA00022989"/>
    </source>
</evidence>
<dbReference type="SUPFAM" id="SSF103473">
    <property type="entry name" value="MFS general substrate transporter"/>
    <property type="match status" value="1"/>
</dbReference>
<feature type="transmembrane region" description="Helical" evidence="6">
    <location>
        <begin position="445"/>
        <end position="462"/>
    </location>
</feature>
<feature type="transmembrane region" description="Helical" evidence="6">
    <location>
        <begin position="376"/>
        <end position="401"/>
    </location>
</feature>
<evidence type="ECO:0000313" key="8">
    <source>
        <dbReference type="EMBL" id="CAJ0590070.1"/>
    </source>
</evidence>
<keyword evidence="4 6" id="KW-1133">Transmembrane helix</keyword>
<evidence type="ECO:0000256" key="1">
    <source>
        <dbReference type="ARBA" id="ARBA00004127"/>
    </source>
</evidence>
<dbReference type="AlphaFoldDB" id="A0AA36DNK5"/>
<feature type="transmembrane region" description="Helical" evidence="6">
    <location>
        <begin position="68"/>
        <end position="90"/>
    </location>
</feature>
<evidence type="ECO:0000256" key="3">
    <source>
        <dbReference type="ARBA" id="ARBA00022692"/>
    </source>
</evidence>
<evidence type="ECO:0000256" key="2">
    <source>
        <dbReference type="ARBA" id="ARBA00022448"/>
    </source>
</evidence>
<evidence type="ECO:0000256" key="6">
    <source>
        <dbReference type="SAM" id="Phobius"/>
    </source>
</evidence>
<accession>A0AA36DNK5</accession>
<dbReference type="InterPro" id="IPR011701">
    <property type="entry name" value="MFS"/>
</dbReference>
<keyword evidence="2" id="KW-0813">Transport</keyword>
<comment type="caution">
    <text evidence="8">The sequence shown here is derived from an EMBL/GenBank/DDBJ whole genome shotgun (WGS) entry which is preliminary data.</text>
</comment>
<dbReference type="EMBL" id="CATQJL010000001">
    <property type="protein sequence ID" value="CAJ0590070.1"/>
    <property type="molecule type" value="Genomic_DNA"/>
</dbReference>
<comment type="subcellular location">
    <subcellularLocation>
        <location evidence="1">Endomembrane system</location>
        <topology evidence="1">Multi-pass membrane protein</topology>
    </subcellularLocation>
</comment>